<dbReference type="STRING" id="6265.A0A0B2VAX6"/>
<feature type="compositionally biased region" description="Basic and acidic residues" evidence="1">
    <location>
        <begin position="234"/>
        <end position="250"/>
    </location>
</feature>
<dbReference type="PANTHER" id="PTHR11521:SF1">
    <property type="entry name" value="TROPONIN T, SKELETAL MUSCLE"/>
    <property type="match status" value="1"/>
</dbReference>
<dbReference type="SUPFAM" id="SSF90250">
    <property type="entry name" value="Troponin coil-coiled subunits"/>
    <property type="match status" value="1"/>
</dbReference>
<dbReference type="GO" id="GO:0006936">
    <property type="term" value="P:muscle contraction"/>
    <property type="evidence" value="ECO:0007669"/>
    <property type="project" value="TreeGrafter"/>
</dbReference>
<sequence length="331" mass="37746">MSEEEEQMLKRPMGEKEERAPAEMTEAEKAMQEERKVRAEAEKRRKEEERMKRQQMMAGSFVTASVAGGKNFTISKHEQAEKFGNLAGQQQKPTEAGKSEEAKKAYLASVARVIDVTELLPNDLKDHIKRIHARICKLEAEKYDLEKRHERQEYDLKELHERERQAARHKAMQRGLDPEEAVASVHPPKISVLSKFDRQVDRRSYTDRRELYEKPVIPKPPKIARGTARPPPEWGRRDNEELEVLRKNLEPPKYVEQVKLEGAKPPVEPKPLVLPNPDDVEEDEPPPPAEAPAEAPVEPEPVEEPPPEVTKKVEQKPAPPPKVAAKGARGK</sequence>
<reference evidence="2 3" key="1">
    <citation type="submission" date="2014-11" db="EMBL/GenBank/DDBJ databases">
        <title>Genetic blueprint of the zoonotic pathogen Toxocara canis.</title>
        <authorList>
            <person name="Zhu X.-Q."/>
            <person name="Korhonen P.K."/>
            <person name="Cai H."/>
            <person name="Young N.D."/>
            <person name="Nejsum P."/>
            <person name="von Samson-Himmelstjerna G."/>
            <person name="Boag P.R."/>
            <person name="Tan P."/>
            <person name="Li Q."/>
            <person name="Min J."/>
            <person name="Yang Y."/>
            <person name="Wang X."/>
            <person name="Fang X."/>
            <person name="Hall R.S."/>
            <person name="Hofmann A."/>
            <person name="Sternberg P.W."/>
            <person name="Jex A.R."/>
            <person name="Gasser R.B."/>
        </authorList>
    </citation>
    <scope>NUCLEOTIDE SEQUENCE [LARGE SCALE GENOMIC DNA]</scope>
    <source>
        <strain evidence="2">PN_DK_2014</strain>
    </source>
</reference>
<feature type="region of interest" description="Disordered" evidence="1">
    <location>
        <begin position="217"/>
        <end position="331"/>
    </location>
</feature>
<evidence type="ECO:0000256" key="1">
    <source>
        <dbReference type="SAM" id="MobiDB-lite"/>
    </source>
</evidence>
<organism evidence="2 3">
    <name type="scientific">Toxocara canis</name>
    <name type="common">Canine roundworm</name>
    <dbReference type="NCBI Taxonomy" id="6265"/>
    <lineage>
        <taxon>Eukaryota</taxon>
        <taxon>Metazoa</taxon>
        <taxon>Ecdysozoa</taxon>
        <taxon>Nematoda</taxon>
        <taxon>Chromadorea</taxon>
        <taxon>Rhabditida</taxon>
        <taxon>Spirurina</taxon>
        <taxon>Ascaridomorpha</taxon>
        <taxon>Ascaridoidea</taxon>
        <taxon>Toxocaridae</taxon>
        <taxon>Toxocara</taxon>
    </lineage>
</organism>
<dbReference type="PANTHER" id="PTHR11521">
    <property type="entry name" value="TROPONIN T"/>
    <property type="match status" value="1"/>
</dbReference>
<feature type="compositionally biased region" description="Basic and acidic residues" evidence="1">
    <location>
        <begin position="7"/>
        <end position="52"/>
    </location>
</feature>
<protein>
    <submittedName>
        <fullName evidence="2">Troponin T</fullName>
    </submittedName>
</protein>
<accession>A0A0B2VAX6</accession>
<dbReference type="InterPro" id="IPR027707">
    <property type="entry name" value="TNNT"/>
</dbReference>
<dbReference type="OrthoDB" id="330499at2759"/>
<dbReference type="Gene3D" id="1.20.5.350">
    <property type="match status" value="1"/>
</dbReference>
<keyword evidence="3" id="KW-1185">Reference proteome</keyword>
<evidence type="ECO:0000313" key="2">
    <source>
        <dbReference type="EMBL" id="KHN78619.1"/>
    </source>
</evidence>
<proteinExistence type="predicted"/>
<comment type="caution">
    <text evidence="2">The sequence shown here is derived from an EMBL/GenBank/DDBJ whole genome shotgun (WGS) entry which is preliminary data.</text>
</comment>
<dbReference type="GO" id="GO:0045214">
    <property type="term" value="P:sarcomere organization"/>
    <property type="evidence" value="ECO:0007669"/>
    <property type="project" value="TreeGrafter"/>
</dbReference>
<evidence type="ECO:0000313" key="3">
    <source>
        <dbReference type="Proteomes" id="UP000031036"/>
    </source>
</evidence>
<dbReference type="GO" id="GO:0005861">
    <property type="term" value="C:troponin complex"/>
    <property type="evidence" value="ECO:0007669"/>
    <property type="project" value="InterPro"/>
</dbReference>
<dbReference type="EMBL" id="JPKZ01002075">
    <property type="protein sequence ID" value="KHN78619.1"/>
    <property type="molecule type" value="Genomic_DNA"/>
</dbReference>
<gene>
    <name evidence="2" type="primary">mup-2</name>
    <name evidence="2" type="ORF">Tcan_05879</name>
</gene>
<dbReference type="GO" id="GO:0006937">
    <property type="term" value="P:regulation of muscle contraction"/>
    <property type="evidence" value="ECO:0007669"/>
    <property type="project" value="InterPro"/>
</dbReference>
<dbReference type="Proteomes" id="UP000031036">
    <property type="component" value="Unassembled WGS sequence"/>
</dbReference>
<name>A0A0B2VAX6_TOXCA</name>
<dbReference type="InterPro" id="IPR038077">
    <property type="entry name" value="Troponin_sf"/>
</dbReference>
<feature type="region of interest" description="Disordered" evidence="1">
    <location>
        <begin position="1"/>
        <end position="61"/>
    </location>
</feature>
<dbReference type="GO" id="GO:0005523">
    <property type="term" value="F:tropomyosin binding"/>
    <property type="evidence" value="ECO:0007669"/>
    <property type="project" value="TreeGrafter"/>
</dbReference>
<dbReference type="AlphaFoldDB" id="A0A0B2VAX6"/>